<evidence type="ECO:0000259" key="1">
    <source>
        <dbReference type="Pfam" id="PF12146"/>
    </source>
</evidence>
<dbReference type="EMBL" id="CP066776">
    <property type="protein sequence ID" value="QQL45480.1"/>
    <property type="molecule type" value="Genomic_DNA"/>
</dbReference>
<dbReference type="Proteomes" id="UP000475117">
    <property type="component" value="Chromosome"/>
</dbReference>
<keyword evidence="2" id="KW-0378">Hydrolase</keyword>
<dbReference type="InterPro" id="IPR022742">
    <property type="entry name" value="Hydrolase_4"/>
</dbReference>
<keyword evidence="3" id="KW-1185">Reference proteome</keyword>
<sequence length="346" mass="38172">MLLRVIRLLTTATVLLTAATGCTTAASVSPSPTTTESHQHRPMMNFDQLEWTSFDGATFPFRYWKAERSATRALVVAVHGLNGSTRDFDTLAKKFATQGVTTLAYEMRGQGNDPEPRRIGDIRRTSDWKRDLHTFVALARQSHPDTPVFLFGESLGALIAVHSLTSLPEPDKRIAGLMLASPVVTLKGKISLPKQLALQIGALMLPRYQLPFTDLSGQSPEEMMVTSDASLHTSSEQTPWLVSEFSLRFIATVGRMVNGMIPRAPRITSPTLVLSGHKDVVMNPDDIQRFVDALPDQLTTHVDYPEGHHLLLYDNVSQSVIDDTCHWLDAQLELLESSSPAASQND</sequence>
<dbReference type="Gene3D" id="3.40.50.1820">
    <property type="entry name" value="alpha/beta hydrolase"/>
    <property type="match status" value="1"/>
</dbReference>
<dbReference type="KEGG" id="soa:G3M56_002510"/>
<dbReference type="AlphaFoldDB" id="A0A6B3LBH1"/>
<dbReference type="SUPFAM" id="SSF53474">
    <property type="entry name" value="alpha/beta-Hydrolases"/>
    <property type="match status" value="1"/>
</dbReference>
<evidence type="ECO:0000313" key="3">
    <source>
        <dbReference type="Proteomes" id="UP000475117"/>
    </source>
</evidence>
<reference evidence="2 3" key="1">
    <citation type="submission" date="2020-12" db="EMBL/GenBank/DDBJ databases">
        <title>Sulforoseuscoccus oceanibium gen. nov., sp. nov., a representative of the phylum Verrucomicrobia with special cytoplasmic membrane, and proposal of Sulforoseuscoccusaceae fam. nov.</title>
        <authorList>
            <person name="Xi F."/>
        </authorList>
    </citation>
    <scope>NUCLEOTIDE SEQUENCE [LARGE SCALE GENOMIC DNA]</scope>
    <source>
        <strain evidence="2 3">T37</strain>
    </source>
</reference>
<dbReference type="InterPro" id="IPR029058">
    <property type="entry name" value="AB_hydrolase_fold"/>
</dbReference>
<proteinExistence type="predicted"/>
<dbReference type="GO" id="GO:0016787">
    <property type="term" value="F:hydrolase activity"/>
    <property type="evidence" value="ECO:0007669"/>
    <property type="project" value="UniProtKB-KW"/>
</dbReference>
<gene>
    <name evidence="2" type="ORF">G3M56_002510</name>
</gene>
<accession>A0A6B3LBH1</accession>
<dbReference type="PANTHER" id="PTHR11614">
    <property type="entry name" value="PHOSPHOLIPASE-RELATED"/>
    <property type="match status" value="1"/>
</dbReference>
<evidence type="ECO:0000313" key="2">
    <source>
        <dbReference type="EMBL" id="QQL45480.1"/>
    </source>
</evidence>
<feature type="domain" description="Serine aminopeptidase S33" evidence="1">
    <location>
        <begin position="71"/>
        <end position="314"/>
    </location>
</feature>
<organism evidence="2 3">
    <name type="scientific">Sulfuriroseicoccus oceanibius</name>
    <dbReference type="NCBI Taxonomy" id="2707525"/>
    <lineage>
        <taxon>Bacteria</taxon>
        <taxon>Pseudomonadati</taxon>
        <taxon>Verrucomicrobiota</taxon>
        <taxon>Verrucomicrobiia</taxon>
        <taxon>Verrucomicrobiales</taxon>
        <taxon>Verrucomicrobiaceae</taxon>
        <taxon>Sulfuriroseicoccus</taxon>
    </lineage>
</organism>
<dbReference type="Pfam" id="PF12146">
    <property type="entry name" value="Hydrolase_4"/>
    <property type="match status" value="1"/>
</dbReference>
<dbReference type="InterPro" id="IPR051044">
    <property type="entry name" value="MAG_DAG_Lipase"/>
</dbReference>
<dbReference type="RefSeq" id="WP_235203546.1">
    <property type="nucleotide sequence ID" value="NZ_CP066776.1"/>
</dbReference>
<name>A0A6B3LBH1_9BACT</name>
<protein>
    <submittedName>
        <fullName evidence="2">Alpha/beta fold hydrolase</fullName>
    </submittedName>
</protein>
<dbReference type="PROSITE" id="PS51257">
    <property type="entry name" value="PROKAR_LIPOPROTEIN"/>
    <property type="match status" value="1"/>
</dbReference>